<dbReference type="GeneID" id="33554315"/>
<dbReference type="Pfam" id="PF13430">
    <property type="entry name" value="DUF4112"/>
    <property type="match status" value="1"/>
</dbReference>
<dbReference type="OrthoDB" id="2241241at2759"/>
<protein>
    <submittedName>
        <fullName evidence="2">Uncharacterized protein</fullName>
    </submittedName>
</protein>
<gene>
    <name evidence="2" type="ORF">BD324DRAFT_329992</name>
</gene>
<feature type="compositionally biased region" description="Gly residues" evidence="1">
    <location>
        <begin position="190"/>
        <end position="200"/>
    </location>
</feature>
<dbReference type="AlphaFoldDB" id="A0A1Y1UMY2"/>
<feature type="compositionally biased region" description="Basic and acidic residues" evidence="1">
    <location>
        <begin position="203"/>
        <end position="216"/>
    </location>
</feature>
<evidence type="ECO:0000313" key="2">
    <source>
        <dbReference type="EMBL" id="ORX39411.1"/>
    </source>
</evidence>
<dbReference type="PANTHER" id="PTHR35519">
    <property type="entry name" value="MEMBRANE PROTEINS"/>
    <property type="match status" value="1"/>
</dbReference>
<dbReference type="PANTHER" id="PTHR35519:SF2">
    <property type="entry name" value="PH DOMAIN PROTEIN"/>
    <property type="match status" value="1"/>
</dbReference>
<keyword evidence="3" id="KW-1185">Reference proteome</keyword>
<name>A0A1Y1UMY2_9TREE</name>
<dbReference type="RefSeq" id="XP_021873274.1">
    <property type="nucleotide sequence ID" value="XM_022012507.1"/>
</dbReference>
<dbReference type="InParanoid" id="A0A1Y1UMY2"/>
<dbReference type="InterPro" id="IPR025187">
    <property type="entry name" value="DUF4112"/>
</dbReference>
<sequence>MSGIFGAMWPILRSYRPNATRDRQNAAPVKFGAFEATYTPVRYGVGRPKTDAEAQRLYNHIRTIAFWLDAAPLLSDLGLPFRAGLDDIISLVPIYGDIVSGFIQLYQVWLCFVFGVPRNVVIQMVFNVILDVIVGLVPLIGDFIDNLWKSNLRNLALLEAWLLTGGGEKKYHILLMPESQEFMPRPKGPGGFSSWLGGGSKLSKVEEREREKERRTGKVRATRRMDRSEGIPVPVEVPISEEAPEPYPRA</sequence>
<evidence type="ECO:0000313" key="3">
    <source>
        <dbReference type="Proteomes" id="UP000193218"/>
    </source>
</evidence>
<feature type="region of interest" description="Disordered" evidence="1">
    <location>
        <begin position="190"/>
        <end position="250"/>
    </location>
</feature>
<proteinExistence type="predicted"/>
<evidence type="ECO:0000256" key="1">
    <source>
        <dbReference type="SAM" id="MobiDB-lite"/>
    </source>
</evidence>
<dbReference type="EMBL" id="NBSH01000003">
    <property type="protein sequence ID" value="ORX39411.1"/>
    <property type="molecule type" value="Genomic_DNA"/>
</dbReference>
<dbReference type="STRING" id="4999.A0A1Y1UMY2"/>
<organism evidence="2 3">
    <name type="scientific">Kockovaella imperatae</name>
    <dbReference type="NCBI Taxonomy" id="4999"/>
    <lineage>
        <taxon>Eukaryota</taxon>
        <taxon>Fungi</taxon>
        <taxon>Dikarya</taxon>
        <taxon>Basidiomycota</taxon>
        <taxon>Agaricomycotina</taxon>
        <taxon>Tremellomycetes</taxon>
        <taxon>Tremellales</taxon>
        <taxon>Cuniculitremaceae</taxon>
        <taxon>Kockovaella</taxon>
    </lineage>
</organism>
<comment type="caution">
    <text evidence="2">The sequence shown here is derived from an EMBL/GenBank/DDBJ whole genome shotgun (WGS) entry which is preliminary data.</text>
</comment>
<accession>A0A1Y1UMY2</accession>
<reference evidence="2 3" key="1">
    <citation type="submission" date="2017-03" db="EMBL/GenBank/DDBJ databases">
        <title>Widespread Adenine N6-methylation of Active Genes in Fungi.</title>
        <authorList>
            <consortium name="DOE Joint Genome Institute"/>
            <person name="Mondo S.J."/>
            <person name="Dannebaum R.O."/>
            <person name="Kuo R.C."/>
            <person name="Louie K.B."/>
            <person name="Bewick A.J."/>
            <person name="Labutti K."/>
            <person name="Haridas S."/>
            <person name="Kuo A."/>
            <person name="Salamov A."/>
            <person name="Ahrendt S.R."/>
            <person name="Lau R."/>
            <person name="Bowen B.P."/>
            <person name="Lipzen A."/>
            <person name="Sullivan W."/>
            <person name="Andreopoulos W.B."/>
            <person name="Clum A."/>
            <person name="Lindquist E."/>
            <person name="Daum C."/>
            <person name="Northen T.R."/>
            <person name="Ramamoorthy G."/>
            <person name="Schmitz R.J."/>
            <person name="Gryganskyi A."/>
            <person name="Culley D."/>
            <person name="Magnuson J."/>
            <person name="James T.Y."/>
            <person name="O'Malley M.A."/>
            <person name="Stajich J.E."/>
            <person name="Spatafora J.W."/>
            <person name="Visel A."/>
            <person name="Grigoriev I.V."/>
        </authorList>
    </citation>
    <scope>NUCLEOTIDE SEQUENCE [LARGE SCALE GENOMIC DNA]</scope>
    <source>
        <strain evidence="2 3">NRRL Y-17943</strain>
    </source>
</reference>
<dbReference type="Proteomes" id="UP000193218">
    <property type="component" value="Unassembled WGS sequence"/>
</dbReference>